<dbReference type="PANTHER" id="PTHR36333:SF1">
    <property type="entry name" value="DIMETHYLALLYL, ADENOSINE TRNA METHYLTHIOTRANSFERASE"/>
    <property type="match status" value="1"/>
</dbReference>
<dbReference type="PANTHER" id="PTHR36333">
    <property type="entry name" value="DIMETHYLALLYL, ADENOSINE TRNA METHYLTHIOTRANSFERASE"/>
    <property type="match status" value="1"/>
</dbReference>
<protein>
    <submittedName>
        <fullName evidence="1">Uncharacterized protein</fullName>
    </submittedName>
</protein>
<dbReference type="Proteomes" id="UP000077202">
    <property type="component" value="Unassembled WGS sequence"/>
</dbReference>
<evidence type="ECO:0000313" key="1">
    <source>
        <dbReference type="EMBL" id="OAE23002.1"/>
    </source>
</evidence>
<name>A0A176VRQ0_MARPO</name>
<organism evidence="1 2">
    <name type="scientific">Marchantia polymorpha subsp. ruderalis</name>
    <dbReference type="NCBI Taxonomy" id="1480154"/>
    <lineage>
        <taxon>Eukaryota</taxon>
        <taxon>Viridiplantae</taxon>
        <taxon>Streptophyta</taxon>
        <taxon>Embryophyta</taxon>
        <taxon>Marchantiophyta</taxon>
        <taxon>Marchantiopsida</taxon>
        <taxon>Marchantiidae</taxon>
        <taxon>Marchantiales</taxon>
        <taxon>Marchantiaceae</taxon>
        <taxon>Marchantia</taxon>
    </lineage>
</organism>
<dbReference type="GO" id="GO:0009570">
    <property type="term" value="C:chloroplast stroma"/>
    <property type="evidence" value="ECO:0007669"/>
    <property type="project" value="TreeGrafter"/>
</dbReference>
<gene>
    <name evidence="1" type="ORF">AXG93_1231s1150</name>
</gene>
<proteinExistence type="predicted"/>
<sequence length="289" mass="32138">MEVARMCASASSSAVLRSASALSTKQMNGEAVRISMRTSDRLRTAPASSRPGSCRCLDVNWILEEGLVFMRHVGGADGEAIEDPEGLLGRPEGPGLISRNLVMRKFKDETDKKVAMEKALKLEAEQRKAAREAREQPSTHSGLIEYFLMTDPVDMQFEISRCRPLLTDDFRRFLVSEIGTIRLALDKMTPEKELRLETLLTLQKTLEEGVVAHDKLTANISHAKENLVKILTSKDKKATLLELAGENKVNKGLLVLLDENIAAASYAGQDQMAEYMKKIREAMVKYITV</sequence>
<dbReference type="AlphaFoldDB" id="A0A176VRQ0"/>
<reference evidence="1" key="1">
    <citation type="submission" date="2016-03" db="EMBL/GenBank/DDBJ databases">
        <title>Mechanisms controlling the formation of the plant cell surface in tip-growing cells are functionally conserved among land plants.</title>
        <authorList>
            <person name="Honkanen S."/>
            <person name="Jones V.A."/>
            <person name="Morieri G."/>
            <person name="Champion C."/>
            <person name="Hetherington A.J."/>
            <person name="Kelly S."/>
            <person name="Saint-Marcoux D."/>
            <person name="Proust H."/>
            <person name="Prescott H."/>
            <person name="Dolan L."/>
        </authorList>
    </citation>
    <scope>NUCLEOTIDE SEQUENCE [LARGE SCALE GENOMIC DNA]</scope>
    <source>
        <tissue evidence="1">Whole gametophyte</tissue>
    </source>
</reference>
<dbReference type="EMBL" id="LVLJ01002972">
    <property type="protein sequence ID" value="OAE23002.1"/>
    <property type="molecule type" value="Genomic_DNA"/>
</dbReference>
<accession>A0A176VRQ0</accession>
<comment type="caution">
    <text evidence="1">The sequence shown here is derived from an EMBL/GenBank/DDBJ whole genome shotgun (WGS) entry which is preliminary data.</text>
</comment>
<evidence type="ECO:0000313" key="2">
    <source>
        <dbReference type="Proteomes" id="UP000077202"/>
    </source>
</evidence>
<keyword evidence="2" id="KW-1185">Reference proteome</keyword>